<feature type="signal peptide" evidence="1">
    <location>
        <begin position="1"/>
        <end position="22"/>
    </location>
</feature>
<name>A0A7Z2VRF1_9BACL</name>
<dbReference type="KEGG" id="cheb:HH215_33155"/>
<reference evidence="2 3" key="1">
    <citation type="submission" date="2020-04" db="EMBL/GenBank/DDBJ databases">
        <title>Genome sequencing of novel species.</title>
        <authorList>
            <person name="Heo J."/>
            <person name="Kim S.-J."/>
            <person name="Kim J.-S."/>
            <person name="Hong S.-B."/>
            <person name="Kwon S.-W."/>
        </authorList>
    </citation>
    <scope>NUCLEOTIDE SEQUENCE [LARGE SCALE GENOMIC DNA]</scope>
    <source>
        <strain evidence="2 3">MFER-1</strain>
    </source>
</reference>
<feature type="chain" id="PRO_5030982897" evidence="1">
    <location>
        <begin position="23"/>
        <end position="125"/>
    </location>
</feature>
<sequence length="125" mass="13308">MQKKIAYFLTLTALVLALSACGGNNKNTENNSAPSNAEAASQEVVIKASSWEFDQAEYAVPKDTPVKLTLENVSGAHGIEIVGQDIKIRGNKSEVVTLPAGTYEIKCNIMCGNGHNKMVAKIVVS</sequence>
<dbReference type="Gene3D" id="2.60.40.420">
    <property type="entry name" value="Cupredoxins - blue copper proteins"/>
    <property type="match status" value="1"/>
</dbReference>
<evidence type="ECO:0000256" key="1">
    <source>
        <dbReference type="SAM" id="SignalP"/>
    </source>
</evidence>
<accession>A0A7Z2VRF1</accession>
<dbReference type="Proteomes" id="UP000502248">
    <property type="component" value="Chromosome"/>
</dbReference>
<evidence type="ECO:0000313" key="3">
    <source>
        <dbReference type="Proteomes" id="UP000502248"/>
    </source>
</evidence>
<evidence type="ECO:0000313" key="2">
    <source>
        <dbReference type="EMBL" id="QJD87555.1"/>
    </source>
</evidence>
<gene>
    <name evidence="2" type="ORF">HH215_33155</name>
</gene>
<organism evidence="2 3">
    <name type="scientific">Cohnella herbarum</name>
    <dbReference type="NCBI Taxonomy" id="2728023"/>
    <lineage>
        <taxon>Bacteria</taxon>
        <taxon>Bacillati</taxon>
        <taxon>Bacillota</taxon>
        <taxon>Bacilli</taxon>
        <taxon>Bacillales</taxon>
        <taxon>Paenibacillaceae</taxon>
        <taxon>Cohnella</taxon>
    </lineage>
</organism>
<proteinExistence type="predicted"/>
<dbReference type="SUPFAM" id="SSF49503">
    <property type="entry name" value="Cupredoxins"/>
    <property type="match status" value="1"/>
</dbReference>
<dbReference type="PROSITE" id="PS51257">
    <property type="entry name" value="PROKAR_LIPOPROTEIN"/>
    <property type="match status" value="1"/>
</dbReference>
<protein>
    <submittedName>
        <fullName evidence="2">Cytochrome C oxidase subunit II</fullName>
    </submittedName>
</protein>
<dbReference type="InterPro" id="IPR008972">
    <property type="entry name" value="Cupredoxin"/>
</dbReference>
<dbReference type="RefSeq" id="WP_169283798.1">
    <property type="nucleotide sequence ID" value="NZ_CP051680.1"/>
</dbReference>
<keyword evidence="1" id="KW-0732">Signal</keyword>
<dbReference type="AlphaFoldDB" id="A0A7Z2VRF1"/>
<dbReference type="EMBL" id="CP051680">
    <property type="protein sequence ID" value="QJD87555.1"/>
    <property type="molecule type" value="Genomic_DNA"/>
</dbReference>
<keyword evidence="3" id="KW-1185">Reference proteome</keyword>